<reference evidence="3" key="1">
    <citation type="submission" date="2018-10" db="EMBL/GenBank/DDBJ databases">
        <title>FDA dAtabase for Regulatory Grade micrObial Sequences (FDA-ARGOS): Supporting development and validation of Infectious Disease Dx tests.</title>
        <authorList>
            <person name="Goldberg B."/>
            <person name="Campos J."/>
            <person name="Tallon L."/>
            <person name="Sadzewicz L."/>
            <person name="Zhao X."/>
            <person name="Vavikolanu K."/>
            <person name="Mehta A."/>
            <person name="Aluvathingal J."/>
            <person name="Nadendla S."/>
            <person name="Geyer C."/>
            <person name="Nandy P."/>
            <person name="Yan Y."/>
            <person name="Sichtig H."/>
        </authorList>
    </citation>
    <scope>NUCLEOTIDE SEQUENCE [LARGE SCALE GENOMIC DNA]</scope>
    <source>
        <strain evidence="3">FDAARGOS_526</strain>
    </source>
</reference>
<protein>
    <submittedName>
        <fullName evidence="2">Phage portal protein</fullName>
    </submittedName>
</protein>
<accession>A0AAQ0VAC4</accession>
<name>A0AAQ0VAC4_CITKO</name>
<dbReference type="RefSeq" id="WP_058668915.1">
    <property type="nucleotide sequence ID" value="NZ_CP022073.1"/>
</dbReference>
<gene>
    <name evidence="2" type="ORF">EGS84_19045</name>
</gene>
<evidence type="ECO:0000256" key="1">
    <source>
        <dbReference type="SAM" id="MobiDB-lite"/>
    </source>
</evidence>
<dbReference type="EMBL" id="RKIT01000002">
    <property type="protein sequence ID" value="RSC18891.1"/>
    <property type="molecule type" value="Genomic_DNA"/>
</dbReference>
<dbReference type="Pfam" id="PF05136">
    <property type="entry name" value="Phage_portal_2"/>
    <property type="match status" value="1"/>
</dbReference>
<feature type="region of interest" description="Disordered" evidence="1">
    <location>
        <begin position="452"/>
        <end position="504"/>
    </location>
</feature>
<feature type="compositionally biased region" description="Basic and acidic residues" evidence="1">
    <location>
        <begin position="458"/>
        <end position="471"/>
    </location>
</feature>
<dbReference type="GO" id="GO:0019068">
    <property type="term" value="P:virion assembly"/>
    <property type="evidence" value="ECO:0007669"/>
    <property type="project" value="InterPro"/>
</dbReference>
<dbReference type="InterPro" id="IPR006429">
    <property type="entry name" value="Phage_lambda_portal"/>
</dbReference>
<dbReference type="NCBIfam" id="TIGR01539">
    <property type="entry name" value="portal_lambda"/>
    <property type="match status" value="1"/>
</dbReference>
<organism evidence="2 3">
    <name type="scientific">Citrobacter koseri</name>
    <name type="common">Citrobacter diversus</name>
    <dbReference type="NCBI Taxonomy" id="545"/>
    <lineage>
        <taxon>Bacteria</taxon>
        <taxon>Pseudomonadati</taxon>
        <taxon>Pseudomonadota</taxon>
        <taxon>Gammaproteobacteria</taxon>
        <taxon>Enterobacterales</taxon>
        <taxon>Enterobacteriaceae</taxon>
        <taxon>Citrobacter</taxon>
    </lineage>
</organism>
<sequence length="504" mass="56147">MGIFDRALGAIAPGWAVARARNRMLLQAYEAAQPSRLHKGKRESRSADTAVFAAGVSLREQARALDEDHDIVIGLLDKLEERVIGAQGIQVEPQPLGLDGKLHEDFAARISALWSEWSVRPEVTGMFTRPEAERLALRSALRDGEIFTQLVRGPVAGLTHSTSVPFSLELLEADFVPMNLNSVAGQQVRQGIIVNAWGRPTGYRVYKYHPANMARFSAELKTVSAENMLHLAQRRRLHQLRGVSLLHGVIKRLSDIKDYEESERVAARIAAALGFYIKRGDAASFPGDDDWKGPEKKYRHFDIAPGMIFDDLAPGEDLGMVESNRPNVHLHEFRNGQMRAVAAGSRGTYSSIARDYNGTYSAQRQELVEGQEGYNVLQQWFVGQHSRPVYRAWLAMALLTMDIPSDVDRQTLFNATYLGPVMPWIDPVKEANAWKGIVRGGAGTEAEWIRARGQSPQEVKRQRMRETEFNRKHGLVFDSDAANDKGAMPDATAKQTGQPPEDDD</sequence>
<dbReference type="GO" id="GO:0005198">
    <property type="term" value="F:structural molecule activity"/>
    <property type="evidence" value="ECO:0007669"/>
    <property type="project" value="InterPro"/>
</dbReference>
<comment type="caution">
    <text evidence="2">The sequence shown here is derived from an EMBL/GenBank/DDBJ whole genome shotgun (WGS) entry which is preliminary data.</text>
</comment>
<proteinExistence type="predicted"/>
<evidence type="ECO:0000313" key="2">
    <source>
        <dbReference type="EMBL" id="RSC18891.1"/>
    </source>
</evidence>
<evidence type="ECO:0000313" key="3">
    <source>
        <dbReference type="Proteomes" id="UP000282299"/>
    </source>
</evidence>
<dbReference type="AlphaFoldDB" id="A0AAQ0VAC4"/>
<dbReference type="Proteomes" id="UP000282299">
    <property type="component" value="Unassembled WGS sequence"/>
</dbReference>